<dbReference type="Gene3D" id="3.10.50.10">
    <property type="match status" value="1"/>
</dbReference>
<dbReference type="EC" id="3.2.1.14" evidence="3"/>
<dbReference type="InterPro" id="IPR050314">
    <property type="entry name" value="Glycosyl_Hydrlase_18"/>
</dbReference>
<keyword evidence="4" id="KW-0147">Chitin-binding</keyword>
<dbReference type="GO" id="GO:0008843">
    <property type="term" value="F:endochitinase activity"/>
    <property type="evidence" value="ECO:0007669"/>
    <property type="project" value="UniProtKB-EC"/>
</dbReference>
<feature type="chain" id="PRO_5043968229" description="chitinase" evidence="13">
    <location>
        <begin position="20"/>
        <end position="563"/>
    </location>
</feature>
<feature type="domain" description="GH18" evidence="14">
    <location>
        <begin position="24"/>
        <end position="400"/>
    </location>
</feature>
<evidence type="ECO:0000256" key="4">
    <source>
        <dbReference type="ARBA" id="ARBA00022669"/>
    </source>
</evidence>
<dbReference type="GO" id="GO:0008061">
    <property type="term" value="F:chitin binding"/>
    <property type="evidence" value="ECO:0007669"/>
    <property type="project" value="UniProtKB-KW"/>
</dbReference>
<protein>
    <recommendedName>
        <fullName evidence="3">chitinase</fullName>
        <ecNumber evidence="3">3.2.1.14</ecNumber>
    </recommendedName>
</protein>
<name>A0AAW1D5X2_9HEMI</name>
<evidence type="ECO:0000256" key="6">
    <source>
        <dbReference type="ARBA" id="ARBA00022801"/>
    </source>
</evidence>
<dbReference type="SMART" id="SM00636">
    <property type="entry name" value="Glyco_18"/>
    <property type="match status" value="1"/>
</dbReference>
<evidence type="ECO:0000256" key="2">
    <source>
        <dbReference type="ARBA" id="ARBA00009121"/>
    </source>
</evidence>
<reference evidence="15 16" key="1">
    <citation type="submission" date="2022-12" db="EMBL/GenBank/DDBJ databases">
        <title>Chromosome-level genome assembly of true bugs.</title>
        <authorList>
            <person name="Ma L."/>
            <person name="Li H."/>
        </authorList>
    </citation>
    <scope>NUCLEOTIDE SEQUENCE [LARGE SCALE GENOMIC DNA]</scope>
    <source>
        <strain evidence="15">Lab_2022b</strain>
    </source>
</reference>
<evidence type="ECO:0000259" key="14">
    <source>
        <dbReference type="PROSITE" id="PS51910"/>
    </source>
</evidence>
<dbReference type="InterPro" id="IPR029070">
    <property type="entry name" value="Chitinase_insertion_sf"/>
</dbReference>
<dbReference type="CDD" id="cd02872">
    <property type="entry name" value="GH18_chitolectin_chitotriosidase"/>
    <property type="match status" value="1"/>
</dbReference>
<proteinExistence type="inferred from homology"/>
<evidence type="ECO:0000256" key="8">
    <source>
        <dbReference type="ARBA" id="ARBA00023157"/>
    </source>
</evidence>
<dbReference type="AlphaFoldDB" id="A0AAW1D5X2"/>
<dbReference type="FunFam" id="3.10.50.10:FF:000004">
    <property type="entry name" value="Chitinase 5"/>
    <property type="match status" value="1"/>
</dbReference>
<dbReference type="PROSITE" id="PS51910">
    <property type="entry name" value="GH18_2"/>
    <property type="match status" value="1"/>
</dbReference>
<evidence type="ECO:0000256" key="3">
    <source>
        <dbReference type="ARBA" id="ARBA00012729"/>
    </source>
</evidence>
<dbReference type="Gene3D" id="3.20.20.80">
    <property type="entry name" value="Glycosidases"/>
    <property type="match status" value="1"/>
</dbReference>
<comment type="similarity">
    <text evidence="2">Belongs to the glycosyl hydrolase 18 family. Chitinase class II subfamily.</text>
</comment>
<keyword evidence="5 13" id="KW-0732">Signal</keyword>
<feature type="region of interest" description="Disordered" evidence="12">
    <location>
        <begin position="492"/>
        <end position="532"/>
    </location>
</feature>
<feature type="signal peptide" evidence="13">
    <location>
        <begin position="1"/>
        <end position="19"/>
    </location>
</feature>
<dbReference type="Proteomes" id="UP001461498">
    <property type="component" value="Unassembled WGS sequence"/>
</dbReference>
<evidence type="ECO:0000256" key="9">
    <source>
        <dbReference type="ARBA" id="ARBA00023277"/>
    </source>
</evidence>
<feature type="compositionally biased region" description="Pro residues" evidence="12">
    <location>
        <begin position="443"/>
        <end position="461"/>
    </location>
</feature>
<gene>
    <name evidence="15" type="ORF">O3M35_010428</name>
</gene>
<dbReference type="SUPFAM" id="SSF51445">
    <property type="entry name" value="(Trans)glycosidases"/>
    <property type="match status" value="1"/>
</dbReference>
<evidence type="ECO:0000256" key="12">
    <source>
        <dbReference type="SAM" id="MobiDB-lite"/>
    </source>
</evidence>
<dbReference type="PANTHER" id="PTHR11177:SF399">
    <property type="entry name" value="CHITINASE 6, ISOFORM C"/>
    <property type="match status" value="1"/>
</dbReference>
<dbReference type="GO" id="GO:0006032">
    <property type="term" value="P:chitin catabolic process"/>
    <property type="evidence" value="ECO:0007669"/>
    <property type="project" value="UniProtKB-KW"/>
</dbReference>
<dbReference type="InterPro" id="IPR011583">
    <property type="entry name" value="Chitinase_II/V-like_cat"/>
</dbReference>
<evidence type="ECO:0000313" key="16">
    <source>
        <dbReference type="Proteomes" id="UP001461498"/>
    </source>
</evidence>
<keyword evidence="6" id="KW-0378">Hydrolase</keyword>
<evidence type="ECO:0000256" key="5">
    <source>
        <dbReference type="ARBA" id="ARBA00022729"/>
    </source>
</evidence>
<keyword evidence="11" id="KW-0624">Polysaccharide degradation</keyword>
<evidence type="ECO:0000256" key="1">
    <source>
        <dbReference type="ARBA" id="ARBA00000822"/>
    </source>
</evidence>
<evidence type="ECO:0000256" key="13">
    <source>
        <dbReference type="SAM" id="SignalP"/>
    </source>
</evidence>
<organism evidence="15 16">
    <name type="scientific">Rhynocoris fuscipes</name>
    <dbReference type="NCBI Taxonomy" id="488301"/>
    <lineage>
        <taxon>Eukaryota</taxon>
        <taxon>Metazoa</taxon>
        <taxon>Ecdysozoa</taxon>
        <taxon>Arthropoda</taxon>
        <taxon>Hexapoda</taxon>
        <taxon>Insecta</taxon>
        <taxon>Pterygota</taxon>
        <taxon>Neoptera</taxon>
        <taxon>Paraneoptera</taxon>
        <taxon>Hemiptera</taxon>
        <taxon>Heteroptera</taxon>
        <taxon>Panheteroptera</taxon>
        <taxon>Cimicomorpha</taxon>
        <taxon>Reduviidae</taxon>
        <taxon>Harpactorinae</taxon>
        <taxon>Harpactorini</taxon>
        <taxon>Rhynocoris</taxon>
    </lineage>
</organism>
<keyword evidence="9" id="KW-0119">Carbohydrate metabolism</keyword>
<dbReference type="GO" id="GO:0000272">
    <property type="term" value="P:polysaccharide catabolic process"/>
    <property type="evidence" value="ECO:0007669"/>
    <property type="project" value="UniProtKB-KW"/>
</dbReference>
<keyword evidence="8" id="KW-1015">Disulfide bond</keyword>
<evidence type="ECO:0000256" key="11">
    <source>
        <dbReference type="ARBA" id="ARBA00023326"/>
    </source>
</evidence>
<keyword evidence="10" id="KW-0326">Glycosidase</keyword>
<feature type="region of interest" description="Disordered" evidence="12">
    <location>
        <begin position="443"/>
        <end position="477"/>
    </location>
</feature>
<evidence type="ECO:0000313" key="15">
    <source>
        <dbReference type="EMBL" id="KAK9503979.1"/>
    </source>
</evidence>
<sequence length="563" mass="62883">MIHPKIIILMCFLMPFSIAQLADKKVVCYYTDWSVYRPDSAQFWPRDINPNICTHLIYAFAKFSDDGGIAAFDEWQDITRNGFRDFNEVKALNENVKTLLAIGGWIEGSKTFSRIAAMSERREKFADSVVMFLRKHNFDGINLDWQFPGFREGSREEDFDNYVALVKDLRETFENESMRTNMPRLIVTLSVPSDLEYIENGYDLVNLQRYADFINILCYDYHLSYDPFVNHHSPLYALPEETGSHPNSNLNVESTIKYLLEKGVRKDILNLGIPTFGRTFILEDPNNNGLGAPASGQGQEGEATRTKGYKAYYEICREIKEDNWTVVYVNRTAMGPYAYKDKNWVGFDDEFIVRKKAEYARDIGLGGIMFWTIDDDDFRGVCGSRGNPLIKAGREAFLAPGPSMPLPTPRGTVPPMMTPRGTKPPVIMPPVVRPSPIMPPAAPPSPMMPPVSRPVRPPAATSPPKAAQPPVANPIPNFPGFPTFGDFPFPPAASPPVASPPAASPPVASPPAVSPPLGSPPSSGNPIRPIHVSNERHEGGVTYYQNITLWIINNIFNFNFPSN</sequence>
<accession>A0AAW1D5X2</accession>
<keyword evidence="7" id="KW-0146">Chitin degradation</keyword>
<comment type="catalytic activity">
    <reaction evidence="1">
        <text>Random endo-hydrolysis of N-acetyl-beta-D-glucosaminide (1-&gt;4)-beta-linkages in chitin and chitodextrins.</text>
        <dbReference type="EC" id="3.2.1.14"/>
    </reaction>
</comment>
<dbReference type="InterPro" id="IPR017853">
    <property type="entry name" value="GH"/>
</dbReference>
<feature type="compositionally biased region" description="Pro residues" evidence="12">
    <location>
        <begin position="492"/>
        <end position="519"/>
    </location>
</feature>
<dbReference type="PANTHER" id="PTHR11177">
    <property type="entry name" value="CHITINASE"/>
    <property type="match status" value="1"/>
</dbReference>
<evidence type="ECO:0000256" key="10">
    <source>
        <dbReference type="ARBA" id="ARBA00023295"/>
    </source>
</evidence>
<comment type="caution">
    <text evidence="15">The sequence shown here is derived from an EMBL/GenBank/DDBJ whole genome shotgun (WGS) entry which is preliminary data.</text>
</comment>
<dbReference type="EMBL" id="JAPXFL010000007">
    <property type="protein sequence ID" value="KAK9503979.1"/>
    <property type="molecule type" value="Genomic_DNA"/>
</dbReference>
<dbReference type="GO" id="GO:0005576">
    <property type="term" value="C:extracellular region"/>
    <property type="evidence" value="ECO:0007669"/>
    <property type="project" value="TreeGrafter"/>
</dbReference>
<dbReference type="Pfam" id="PF00704">
    <property type="entry name" value="Glyco_hydro_18"/>
    <property type="match status" value="1"/>
</dbReference>
<dbReference type="InterPro" id="IPR001223">
    <property type="entry name" value="Glyco_hydro18_cat"/>
</dbReference>
<dbReference type="SUPFAM" id="SSF54556">
    <property type="entry name" value="Chitinase insertion domain"/>
    <property type="match status" value="1"/>
</dbReference>
<keyword evidence="16" id="KW-1185">Reference proteome</keyword>
<evidence type="ECO:0000256" key="7">
    <source>
        <dbReference type="ARBA" id="ARBA00023024"/>
    </source>
</evidence>